<accession>S3D3U5</accession>
<feature type="domain" description="Calcineurin-like phosphoesterase" evidence="2">
    <location>
        <begin position="67"/>
        <end position="236"/>
    </location>
</feature>
<dbReference type="OMA" id="QTPEFGI"/>
<dbReference type="SUPFAM" id="SSF56300">
    <property type="entry name" value="Metallo-dependent phosphatases"/>
    <property type="match status" value="1"/>
</dbReference>
<dbReference type="Proteomes" id="UP000016923">
    <property type="component" value="Unassembled WGS sequence"/>
</dbReference>
<dbReference type="HOGENOM" id="CLU_041441_3_1_1"/>
<dbReference type="InterPro" id="IPR004843">
    <property type="entry name" value="Calcineurin-like_PHP"/>
</dbReference>
<dbReference type="Pfam" id="PF00149">
    <property type="entry name" value="Metallophos"/>
    <property type="match status" value="1"/>
</dbReference>
<dbReference type="EMBL" id="KE148149">
    <property type="protein sequence ID" value="EPE08040.1"/>
    <property type="molecule type" value="Genomic_DNA"/>
</dbReference>
<feature type="transmembrane region" description="Helical" evidence="1">
    <location>
        <begin position="263"/>
        <end position="285"/>
    </location>
</feature>
<evidence type="ECO:0000259" key="2">
    <source>
        <dbReference type="Pfam" id="PF00149"/>
    </source>
</evidence>
<sequence length="319" mass="35424">MSSPKISISRPVVGVPTTTRPEQRLAQHLYRHAQRWQDSDHISASRADAVVVVCISDTHNTAPANVPNGDILVHAGDLSQYGTFPEVAAQLTWLRQLPHKHKVVIAGNHDLLLDQSFVEQHPDRELDGRGAGGKSATDLDWGDLVYLEHSSTELVVRDRPVRIFGSPWTPRFGSWAFQYGDDENLWDAAVPEGTDIVVSHGPPVDHVDDGGKGCSMLLRELWRSRPTLVVCGHIHGGRGQERLFYDAVQRHYEDAIRNGQPRMAAWISVGKFIFVLILLKVQLLITGHSREMRSTQLVNAASVSGRGNQDHHDPIVVII</sequence>
<protein>
    <submittedName>
        <fullName evidence="3">Phosphoric ester</fullName>
    </submittedName>
</protein>
<dbReference type="InterPro" id="IPR029052">
    <property type="entry name" value="Metallo-depent_PP-like"/>
</dbReference>
<gene>
    <name evidence="3" type="ORF">F503_00823</name>
</gene>
<dbReference type="Gene3D" id="3.60.21.10">
    <property type="match status" value="1"/>
</dbReference>
<proteinExistence type="predicted"/>
<keyword evidence="1" id="KW-1133">Transmembrane helix</keyword>
<name>S3D3U5_OPHP1</name>
<dbReference type="AlphaFoldDB" id="S3D3U5"/>
<evidence type="ECO:0000313" key="4">
    <source>
        <dbReference type="Proteomes" id="UP000016923"/>
    </source>
</evidence>
<dbReference type="eggNOG" id="KOG3947">
    <property type="taxonomic scope" value="Eukaryota"/>
</dbReference>
<dbReference type="VEuPathDB" id="FungiDB:F503_00823"/>
<dbReference type="GO" id="GO:0016787">
    <property type="term" value="F:hydrolase activity"/>
    <property type="evidence" value="ECO:0007669"/>
    <property type="project" value="InterPro"/>
</dbReference>
<evidence type="ECO:0000256" key="1">
    <source>
        <dbReference type="SAM" id="Phobius"/>
    </source>
</evidence>
<evidence type="ECO:0000313" key="3">
    <source>
        <dbReference type="EMBL" id="EPE08040.1"/>
    </source>
</evidence>
<dbReference type="CDD" id="cd07379">
    <property type="entry name" value="MPP_239FB"/>
    <property type="match status" value="1"/>
</dbReference>
<keyword evidence="1" id="KW-0472">Membrane</keyword>
<dbReference type="PANTHER" id="PTHR12905">
    <property type="entry name" value="METALLOPHOSPHOESTERASE"/>
    <property type="match status" value="1"/>
</dbReference>
<organism evidence="3 4">
    <name type="scientific">Ophiostoma piceae (strain UAMH 11346)</name>
    <name type="common">Sap stain fungus</name>
    <dbReference type="NCBI Taxonomy" id="1262450"/>
    <lineage>
        <taxon>Eukaryota</taxon>
        <taxon>Fungi</taxon>
        <taxon>Dikarya</taxon>
        <taxon>Ascomycota</taxon>
        <taxon>Pezizomycotina</taxon>
        <taxon>Sordariomycetes</taxon>
        <taxon>Sordariomycetidae</taxon>
        <taxon>Ophiostomatales</taxon>
        <taxon>Ophiostomataceae</taxon>
        <taxon>Ophiostoma</taxon>
    </lineage>
</organism>
<dbReference type="PANTHER" id="PTHR12905:SF28">
    <property type="entry name" value="RHAMNOGALACTURONATE LYASE C-RELATED"/>
    <property type="match status" value="1"/>
</dbReference>
<keyword evidence="4" id="KW-1185">Reference proteome</keyword>
<reference evidence="3 4" key="1">
    <citation type="journal article" date="2013" name="BMC Genomics">
        <title>The genome and transcriptome of the pine saprophyte Ophiostoma piceae, and a comparison with the bark beetle-associated pine pathogen Grosmannia clavigera.</title>
        <authorList>
            <person name="Haridas S."/>
            <person name="Wang Y."/>
            <person name="Lim L."/>
            <person name="Massoumi Alamouti S."/>
            <person name="Jackman S."/>
            <person name="Docking R."/>
            <person name="Robertson G."/>
            <person name="Birol I."/>
            <person name="Bohlmann J."/>
            <person name="Breuil C."/>
        </authorList>
    </citation>
    <scope>NUCLEOTIDE SEQUENCE [LARGE SCALE GENOMIC DNA]</scope>
    <source>
        <strain evidence="3 4">UAMH 11346</strain>
    </source>
</reference>
<keyword evidence="1" id="KW-0812">Transmembrane</keyword>
<dbReference type="InterPro" id="IPR051693">
    <property type="entry name" value="UPF0046_metallophosphoest"/>
</dbReference>
<dbReference type="OrthoDB" id="630188at2759"/>